<dbReference type="Proteomes" id="UP000828251">
    <property type="component" value="Unassembled WGS sequence"/>
</dbReference>
<evidence type="ECO:0000259" key="1">
    <source>
        <dbReference type="Pfam" id="PF13456"/>
    </source>
</evidence>
<dbReference type="EMBL" id="JAIQCV010000007">
    <property type="protein sequence ID" value="KAH1084275.1"/>
    <property type="molecule type" value="Genomic_DNA"/>
</dbReference>
<organism evidence="2 3">
    <name type="scientific">Gossypium stocksii</name>
    <dbReference type="NCBI Taxonomy" id="47602"/>
    <lineage>
        <taxon>Eukaryota</taxon>
        <taxon>Viridiplantae</taxon>
        <taxon>Streptophyta</taxon>
        <taxon>Embryophyta</taxon>
        <taxon>Tracheophyta</taxon>
        <taxon>Spermatophyta</taxon>
        <taxon>Magnoliopsida</taxon>
        <taxon>eudicotyledons</taxon>
        <taxon>Gunneridae</taxon>
        <taxon>Pentapetalae</taxon>
        <taxon>rosids</taxon>
        <taxon>malvids</taxon>
        <taxon>Malvales</taxon>
        <taxon>Malvaceae</taxon>
        <taxon>Malvoideae</taxon>
        <taxon>Gossypium</taxon>
    </lineage>
</organism>
<dbReference type="Pfam" id="PF13456">
    <property type="entry name" value="RVT_3"/>
    <property type="match status" value="1"/>
</dbReference>
<dbReference type="InterPro" id="IPR012337">
    <property type="entry name" value="RNaseH-like_sf"/>
</dbReference>
<accession>A0A9D3VJ38</accession>
<dbReference type="InterPro" id="IPR036397">
    <property type="entry name" value="RNaseH_sf"/>
</dbReference>
<dbReference type="OrthoDB" id="992377at2759"/>
<name>A0A9D3VJ38_9ROSI</name>
<reference evidence="2 3" key="1">
    <citation type="journal article" date="2021" name="Plant Biotechnol. J.">
        <title>Multi-omics assisted identification of the key and species-specific regulatory components of drought-tolerant mechanisms in Gossypium stocksii.</title>
        <authorList>
            <person name="Yu D."/>
            <person name="Ke L."/>
            <person name="Zhang D."/>
            <person name="Wu Y."/>
            <person name="Sun Y."/>
            <person name="Mei J."/>
            <person name="Sun J."/>
            <person name="Sun Y."/>
        </authorList>
    </citation>
    <scope>NUCLEOTIDE SEQUENCE [LARGE SCALE GENOMIC DNA]</scope>
    <source>
        <strain evidence="3">cv. E1</strain>
        <tissue evidence="2">Leaf</tissue>
    </source>
</reference>
<proteinExistence type="predicted"/>
<dbReference type="PANTHER" id="PTHR47074:SF73">
    <property type="entry name" value="OS04G0448401 PROTEIN"/>
    <property type="match status" value="1"/>
</dbReference>
<dbReference type="Gene3D" id="3.30.420.10">
    <property type="entry name" value="Ribonuclease H-like superfamily/Ribonuclease H"/>
    <property type="match status" value="1"/>
</dbReference>
<dbReference type="AlphaFoldDB" id="A0A9D3VJ38"/>
<dbReference type="SUPFAM" id="SSF53098">
    <property type="entry name" value="Ribonuclease H-like"/>
    <property type="match status" value="1"/>
</dbReference>
<keyword evidence="3" id="KW-1185">Reference proteome</keyword>
<dbReference type="InterPro" id="IPR052929">
    <property type="entry name" value="RNase_H-like_EbsB-rel"/>
</dbReference>
<dbReference type="GO" id="GO:0004523">
    <property type="term" value="F:RNA-DNA hybrid ribonuclease activity"/>
    <property type="evidence" value="ECO:0007669"/>
    <property type="project" value="InterPro"/>
</dbReference>
<evidence type="ECO:0000313" key="2">
    <source>
        <dbReference type="EMBL" id="KAH1084275.1"/>
    </source>
</evidence>
<protein>
    <recommendedName>
        <fullName evidence="1">RNase H type-1 domain-containing protein</fullName>
    </recommendedName>
</protein>
<gene>
    <name evidence="2" type="ORF">J1N35_024036</name>
</gene>
<dbReference type="GO" id="GO:0003676">
    <property type="term" value="F:nucleic acid binding"/>
    <property type="evidence" value="ECO:0007669"/>
    <property type="project" value="InterPro"/>
</dbReference>
<dbReference type="PANTHER" id="PTHR47074">
    <property type="entry name" value="BNAC02G40300D PROTEIN"/>
    <property type="match status" value="1"/>
</dbReference>
<feature type="domain" description="RNase H type-1" evidence="1">
    <location>
        <begin position="275"/>
        <end position="387"/>
    </location>
</feature>
<comment type="caution">
    <text evidence="2">The sequence shown here is derived from an EMBL/GenBank/DDBJ whole genome shotgun (WGS) entry which is preliminary data.</text>
</comment>
<evidence type="ECO:0000313" key="3">
    <source>
        <dbReference type="Proteomes" id="UP000828251"/>
    </source>
</evidence>
<dbReference type="InterPro" id="IPR002156">
    <property type="entry name" value="RNaseH_domain"/>
</dbReference>
<sequence>MALMVDKKALWRKVILAKYGTKTKLWRYGANDLKEMSTVWRGIVENSLDERVSRWVGDKDFYWKLGNGKTVLFLEDQWCGDGPLNLDFPRLFRLAKFKSSSVLCYSSNNGFSNTNWENLFVRPLLDREKVLLVHLIERVNFLFRDFGRGFFDWWDAGWKRVVNFEEFYSLVFKVKIHGSCRNLWLIAIAASCWSIWLARNEMVFDKKIVTMDALIFHSKMRAFLWARAAVEECRFQERLWWFCLNKCNFSASGLRGWSFPPKGVLKFNVCGIASDGARGGGGVMRDEDGIVRAVFSRPSNAFDAKTAELEAIITALDVFIKSVWKGSGSLTIEMGSRVIYNWILEKTRRPWSHKVYFAELGMMIASVGEISFSIAKANGNEMAESLALPGLSRLSIFKAWWEGYDRDEPIKERQWQNLVMSSQGPKFVFTKRIWP</sequence>